<dbReference type="Pfam" id="PF13515">
    <property type="entry name" value="FUSC_2"/>
    <property type="match status" value="1"/>
</dbReference>
<dbReference type="EMBL" id="BNAF01000013">
    <property type="protein sequence ID" value="GHE45606.1"/>
    <property type="molecule type" value="Genomic_DNA"/>
</dbReference>
<organism evidence="10 11">
    <name type="scientific">Sphingobacterium griseoflavum</name>
    <dbReference type="NCBI Taxonomy" id="1474952"/>
    <lineage>
        <taxon>Bacteria</taxon>
        <taxon>Pseudomonadati</taxon>
        <taxon>Bacteroidota</taxon>
        <taxon>Sphingobacteriia</taxon>
        <taxon>Sphingobacteriales</taxon>
        <taxon>Sphingobacteriaceae</taxon>
        <taxon>Sphingobacterium</taxon>
    </lineage>
</organism>
<name>A0ABQ3HY93_9SPHI</name>
<feature type="transmembrane region" description="Helical" evidence="7">
    <location>
        <begin position="533"/>
        <end position="550"/>
    </location>
</feature>
<dbReference type="PANTHER" id="PTHR30509:SF9">
    <property type="entry name" value="MULTIDRUG RESISTANCE PROTEIN MDTO"/>
    <property type="match status" value="1"/>
</dbReference>
<evidence type="ECO:0000256" key="7">
    <source>
        <dbReference type="SAM" id="Phobius"/>
    </source>
</evidence>
<evidence type="ECO:0000313" key="11">
    <source>
        <dbReference type="Proteomes" id="UP000620550"/>
    </source>
</evidence>
<evidence type="ECO:0000259" key="8">
    <source>
        <dbReference type="Pfam" id="PF12805"/>
    </source>
</evidence>
<dbReference type="Proteomes" id="UP000620550">
    <property type="component" value="Unassembled WGS sequence"/>
</dbReference>
<reference evidence="11" key="1">
    <citation type="journal article" date="2019" name="Int. J. Syst. Evol. Microbiol.">
        <title>The Global Catalogue of Microorganisms (GCM) 10K type strain sequencing project: providing services to taxonomists for standard genome sequencing and annotation.</title>
        <authorList>
            <consortium name="The Broad Institute Genomics Platform"/>
            <consortium name="The Broad Institute Genome Sequencing Center for Infectious Disease"/>
            <person name="Wu L."/>
            <person name="Ma J."/>
        </authorList>
    </citation>
    <scope>NUCLEOTIDE SEQUENCE [LARGE SCALE GENOMIC DNA]</scope>
    <source>
        <strain evidence="11">CGMCC 1.12966</strain>
    </source>
</reference>
<evidence type="ECO:0000313" key="10">
    <source>
        <dbReference type="EMBL" id="GHE45606.1"/>
    </source>
</evidence>
<feature type="transmembrane region" description="Helical" evidence="7">
    <location>
        <begin position="503"/>
        <end position="521"/>
    </location>
</feature>
<evidence type="ECO:0000256" key="4">
    <source>
        <dbReference type="ARBA" id="ARBA00022989"/>
    </source>
</evidence>
<feature type="domain" description="Integral membrane protein YccS N-terminal" evidence="8">
    <location>
        <begin position="93"/>
        <end position="346"/>
    </location>
</feature>
<evidence type="ECO:0000256" key="6">
    <source>
        <dbReference type="ARBA" id="ARBA00043993"/>
    </source>
</evidence>
<feature type="domain" description="Integral membrane bound transporter" evidence="9">
    <location>
        <begin position="424"/>
        <end position="545"/>
    </location>
</feature>
<keyword evidence="11" id="KW-1185">Reference proteome</keyword>
<evidence type="ECO:0000256" key="5">
    <source>
        <dbReference type="ARBA" id="ARBA00023136"/>
    </source>
</evidence>
<comment type="caution">
    <text evidence="10">The sequence shown here is derived from an EMBL/GenBank/DDBJ whole genome shotgun (WGS) entry which is preliminary data.</text>
</comment>
<accession>A0ABQ3HY93</accession>
<dbReference type="Pfam" id="PF12805">
    <property type="entry name" value="FUSC-like"/>
    <property type="match status" value="1"/>
</dbReference>
<keyword evidence="2" id="KW-1003">Cell membrane</keyword>
<protein>
    <submittedName>
        <fullName evidence="10">Membrane protein</fullName>
    </submittedName>
</protein>
<feature type="transmembrane region" description="Helical" evidence="7">
    <location>
        <begin position="89"/>
        <end position="106"/>
    </location>
</feature>
<feature type="transmembrane region" description="Helical" evidence="7">
    <location>
        <begin position="112"/>
        <end position="128"/>
    </location>
</feature>
<feature type="transmembrane region" description="Helical" evidence="7">
    <location>
        <begin position="434"/>
        <end position="453"/>
    </location>
</feature>
<dbReference type="InterPro" id="IPR032692">
    <property type="entry name" value="YccS_N"/>
</dbReference>
<dbReference type="PANTHER" id="PTHR30509">
    <property type="entry name" value="P-HYDROXYBENZOIC ACID EFFLUX PUMP SUBUNIT-RELATED"/>
    <property type="match status" value="1"/>
</dbReference>
<feature type="transmembrane region" description="Helical" evidence="7">
    <location>
        <begin position="158"/>
        <end position="178"/>
    </location>
</feature>
<gene>
    <name evidence="10" type="ORF">GCM10017764_31070</name>
</gene>
<keyword evidence="5 7" id="KW-0472">Membrane</keyword>
<evidence type="ECO:0000256" key="3">
    <source>
        <dbReference type="ARBA" id="ARBA00022692"/>
    </source>
</evidence>
<keyword evidence="4 7" id="KW-1133">Transmembrane helix</keyword>
<comment type="subcellular location">
    <subcellularLocation>
        <location evidence="1">Cell membrane</location>
        <topology evidence="1">Multi-pass membrane protein</topology>
    </subcellularLocation>
</comment>
<dbReference type="InterPro" id="IPR049453">
    <property type="entry name" value="Memb_transporter_dom"/>
</dbReference>
<proteinExistence type="inferred from homology"/>
<keyword evidence="3 7" id="KW-0812">Transmembrane</keyword>
<sequence>MPLSLFFYTLYNLERNVYLRAKIEKVGKILKSLGAEYGTEALRTTLACMLPAVVISWIFELDYAIPFVIGTLNASMTDFPGHRQEKLQAALWSIVCAVLTSLLVGFSLGNSLILILLITTMAFVFTLFNALGSRIGMVGTTSLFLVAFVMGLKPAHVPQFAVCVGAGAAWFYLINILHTSIDPLWELRKAIANGYRTTALLLRVKATGYDMNVPLDRLYHRVAAISIKLADQQETVRHLLLRERRYLKREGTKAYSLWLRAYVLMDLYGMATAIDHDYEQIRERLEPIGALSQIHELVLLVADGMEMASQKRGAHLPEFQRLEEQIQLILAGLQEKQRKQQSEELAMLVGAVGNGRTFLSSMEQLRNRQGDRLMEEFYAHSFDLTGFLPPLSAGVKDLFAHVRSYSPLFMFAVRMLVLFLLGGLLGELLSDMKYTYWILITIIVVARPGYLLTQQRNSERLWGTLGGVFLGLLLIFTFPNTYVLLVLISVLLFAFLLFNKRYYMVSVFFITALVIVALHLHDDTWTDVMQNRVLFTLLGCGLAWLGWFLVPVRNKVNLMPLATQALKAQHTYFETVLAYVESGEKGERYEIRLERKRAFLDLTKFSDAVLQSQREPGKDRPFLRKGDNVYRDLYRLHAMISSLWIQHNQEVYKADPLMHLEVDRTQRIRVFFDSLGEQLR</sequence>
<feature type="transmembrane region" description="Helical" evidence="7">
    <location>
        <begin position="49"/>
        <end position="69"/>
    </location>
</feature>
<evidence type="ECO:0000259" key="9">
    <source>
        <dbReference type="Pfam" id="PF13515"/>
    </source>
</evidence>
<comment type="similarity">
    <text evidence="6">Belongs to the YccS/YhfK family.</text>
</comment>
<evidence type="ECO:0000256" key="2">
    <source>
        <dbReference type="ARBA" id="ARBA00022475"/>
    </source>
</evidence>
<evidence type="ECO:0000256" key="1">
    <source>
        <dbReference type="ARBA" id="ARBA00004651"/>
    </source>
</evidence>
<feature type="transmembrane region" description="Helical" evidence="7">
    <location>
        <begin position="408"/>
        <end position="428"/>
    </location>
</feature>